<dbReference type="EMBL" id="NRSG01000127">
    <property type="protein sequence ID" value="MBK1659822.1"/>
    <property type="molecule type" value="Genomic_DNA"/>
</dbReference>
<reference evidence="1 2" key="1">
    <citation type="journal article" date="2020" name="Microorganisms">
        <title>Osmotic Adaptation and Compatible Solute Biosynthesis of Phototrophic Bacteria as Revealed from Genome Analyses.</title>
        <authorList>
            <person name="Imhoff J.F."/>
            <person name="Rahn T."/>
            <person name="Kunzel S."/>
            <person name="Keller A."/>
            <person name="Neulinger S.C."/>
        </authorList>
    </citation>
    <scope>NUCLEOTIDE SEQUENCE [LARGE SCALE GENOMIC DNA]</scope>
    <source>
        <strain evidence="1 2">DSM 15382</strain>
    </source>
</reference>
<name>A0ABS1D130_9PROT</name>
<accession>A0ABS1D130</accession>
<gene>
    <name evidence="1" type="ORF">CKO45_16445</name>
</gene>
<evidence type="ECO:0000313" key="1">
    <source>
        <dbReference type="EMBL" id="MBK1659822.1"/>
    </source>
</evidence>
<comment type="caution">
    <text evidence="1">The sequence shown here is derived from an EMBL/GenBank/DDBJ whole genome shotgun (WGS) entry which is preliminary data.</text>
</comment>
<dbReference type="Proteomes" id="UP000697995">
    <property type="component" value="Unassembled WGS sequence"/>
</dbReference>
<protein>
    <submittedName>
        <fullName evidence="1">Uncharacterized protein</fullName>
    </submittedName>
</protein>
<sequence>MHRGAAPSRLEDTSMTAHLRLLALLALGACGALPPAQYASLPPDAVAGAGDPLRSAVANTSVAFASPQKLAGRPAEAAQAVAQMEYLAVEIPNNVRYPSISPTVGTQFAQARREWRSALGIAPDAPPQPVIESLYAASRAIRAGQPDAAASALPAAVFPQGGQTAVLRLASMPGLPLTNQAAVAATDALRRTDGAPRGRF</sequence>
<evidence type="ECO:0000313" key="2">
    <source>
        <dbReference type="Proteomes" id="UP000697995"/>
    </source>
</evidence>
<keyword evidence="2" id="KW-1185">Reference proteome</keyword>
<organism evidence="1 2">
    <name type="scientific">Paracraurococcus ruber</name>
    <dbReference type="NCBI Taxonomy" id="77675"/>
    <lineage>
        <taxon>Bacteria</taxon>
        <taxon>Pseudomonadati</taxon>
        <taxon>Pseudomonadota</taxon>
        <taxon>Alphaproteobacteria</taxon>
        <taxon>Acetobacterales</taxon>
        <taxon>Roseomonadaceae</taxon>
        <taxon>Paracraurococcus</taxon>
    </lineage>
</organism>
<proteinExistence type="predicted"/>